<dbReference type="EC" id="2.7.13.3" evidence="2"/>
<feature type="transmembrane region" description="Helical" evidence="8">
    <location>
        <begin position="7"/>
        <end position="26"/>
    </location>
</feature>
<dbReference type="PRINTS" id="PR00344">
    <property type="entry name" value="BCTRLSENSOR"/>
</dbReference>
<protein>
    <recommendedName>
        <fullName evidence="2">histidine kinase</fullName>
        <ecNumber evidence="2">2.7.13.3</ecNumber>
    </recommendedName>
</protein>
<evidence type="ECO:0000256" key="5">
    <source>
        <dbReference type="ARBA" id="ARBA00022777"/>
    </source>
</evidence>
<dbReference type="InterPro" id="IPR005467">
    <property type="entry name" value="His_kinase_dom"/>
</dbReference>
<evidence type="ECO:0000256" key="4">
    <source>
        <dbReference type="ARBA" id="ARBA00022741"/>
    </source>
</evidence>
<dbReference type="EMBL" id="CP032485">
    <property type="protein sequence ID" value="QDH25450.1"/>
    <property type="molecule type" value="Genomic_DNA"/>
</dbReference>
<keyword evidence="8" id="KW-1133">Transmembrane helix</keyword>
<keyword evidence="11" id="KW-1185">Reference proteome</keyword>
<dbReference type="InterPro" id="IPR003594">
    <property type="entry name" value="HATPase_dom"/>
</dbReference>
<feature type="domain" description="Histidine kinase" evidence="9">
    <location>
        <begin position="191"/>
        <end position="404"/>
    </location>
</feature>
<organism evidence="10 11">
    <name type="scientific">Neokomagataea tanensis</name>
    <dbReference type="NCBI Taxonomy" id="661191"/>
    <lineage>
        <taxon>Bacteria</taxon>
        <taxon>Pseudomonadati</taxon>
        <taxon>Pseudomonadota</taxon>
        <taxon>Alphaproteobacteria</taxon>
        <taxon>Acetobacterales</taxon>
        <taxon>Acetobacteraceae</taxon>
        <taxon>Neokomagataea</taxon>
    </lineage>
</organism>
<dbReference type="InterPro" id="IPR004358">
    <property type="entry name" value="Sig_transdc_His_kin-like_C"/>
</dbReference>
<evidence type="ECO:0000256" key="2">
    <source>
        <dbReference type="ARBA" id="ARBA00012438"/>
    </source>
</evidence>
<dbReference type="KEGG" id="ntn:D5366_09765"/>
<name>A0A4Y6V9T8_9PROT</name>
<dbReference type="OrthoDB" id="1931120at2"/>
<dbReference type="PANTHER" id="PTHR43065">
    <property type="entry name" value="SENSOR HISTIDINE KINASE"/>
    <property type="match status" value="1"/>
</dbReference>
<dbReference type="AlphaFoldDB" id="A0A4Y6V9T8"/>
<dbReference type="PANTHER" id="PTHR43065:SF46">
    <property type="entry name" value="C4-DICARBOXYLATE TRANSPORT SENSOR PROTEIN DCTB"/>
    <property type="match status" value="1"/>
</dbReference>
<dbReference type="GO" id="GO:0005524">
    <property type="term" value="F:ATP binding"/>
    <property type="evidence" value="ECO:0007669"/>
    <property type="project" value="UniProtKB-KW"/>
</dbReference>
<keyword evidence="5 10" id="KW-0418">Kinase</keyword>
<dbReference type="SMART" id="SM00387">
    <property type="entry name" value="HATPase_c"/>
    <property type="match status" value="1"/>
</dbReference>
<evidence type="ECO:0000256" key="8">
    <source>
        <dbReference type="SAM" id="Phobius"/>
    </source>
</evidence>
<dbReference type="PROSITE" id="PS50109">
    <property type="entry name" value="HIS_KIN"/>
    <property type="match status" value="1"/>
</dbReference>
<evidence type="ECO:0000313" key="11">
    <source>
        <dbReference type="Proteomes" id="UP000317214"/>
    </source>
</evidence>
<dbReference type="Gene3D" id="3.30.565.10">
    <property type="entry name" value="Histidine kinase-like ATPase, C-terminal domain"/>
    <property type="match status" value="1"/>
</dbReference>
<dbReference type="RefSeq" id="WP_141493376.1">
    <property type="nucleotide sequence ID" value="NZ_CP032485.1"/>
</dbReference>
<evidence type="ECO:0000313" key="10">
    <source>
        <dbReference type="EMBL" id="QDH25450.1"/>
    </source>
</evidence>
<comment type="catalytic activity">
    <reaction evidence="1">
        <text>ATP + protein L-histidine = ADP + protein N-phospho-L-histidine.</text>
        <dbReference type="EC" id="2.7.13.3"/>
    </reaction>
</comment>
<keyword evidence="8" id="KW-0812">Transmembrane</keyword>
<dbReference type="GO" id="GO:0000160">
    <property type="term" value="P:phosphorelay signal transduction system"/>
    <property type="evidence" value="ECO:0007669"/>
    <property type="project" value="UniProtKB-KW"/>
</dbReference>
<proteinExistence type="predicted"/>
<evidence type="ECO:0000256" key="1">
    <source>
        <dbReference type="ARBA" id="ARBA00000085"/>
    </source>
</evidence>
<dbReference type="Pfam" id="PF02518">
    <property type="entry name" value="HATPase_c"/>
    <property type="match status" value="1"/>
</dbReference>
<keyword evidence="4" id="KW-0547">Nucleotide-binding</keyword>
<evidence type="ECO:0000256" key="7">
    <source>
        <dbReference type="ARBA" id="ARBA00023012"/>
    </source>
</evidence>
<evidence type="ECO:0000259" key="9">
    <source>
        <dbReference type="PROSITE" id="PS50109"/>
    </source>
</evidence>
<sequence>MAFNMIYITILKLIFLISCSIAFVFAERLHLYASQIILIFTALGLVCSIVSDSLLLQKKIERRYETSKIDPINKESARNKALLDHVPVPLLFKTVEGYIFAANRSARQMFSTDGKIIAPPPSLVNALNSPQKTASQMLRLQSAHDGTSRLYSLSMSTGNQIGGIAHYLALTDIEAGLNAAEAQALRDVLHILSHEIMNSLTPITSLSSSAEDLLLEPYSLENQEMISEAVSTIKRRAEGLDCFVQGYRNLAKLPAPNMQPLDLVQLVNEAQKIFNARWEDKVSLSSVISDRSVNLRADQSQLEQALMNILNNAAEAALFNENPKVEVSITANKSHAIIYIKDNGSGIDKNNIQKIFQPFITFKNSGNGIGLTLSRQIILGHGGSINVKSGSNLGNWKTIFEIIL</sequence>
<dbReference type="Proteomes" id="UP000317214">
    <property type="component" value="Chromosome"/>
</dbReference>
<evidence type="ECO:0000256" key="3">
    <source>
        <dbReference type="ARBA" id="ARBA00022679"/>
    </source>
</evidence>
<reference evidence="10 11" key="1">
    <citation type="submission" date="2018-09" db="EMBL/GenBank/DDBJ databases">
        <title>The complete genome sequence of Neokomagataea tanensis NBRC 106556(T).</title>
        <authorList>
            <person name="Chua K.-O."/>
            <person name="See-Too W.-S."/>
            <person name="Hong K.-W."/>
            <person name="Yin W.-F."/>
            <person name="Chan K.-G."/>
        </authorList>
    </citation>
    <scope>NUCLEOTIDE SEQUENCE [LARGE SCALE GENOMIC DNA]</scope>
    <source>
        <strain evidence="11">AH13 \ NBRC 106556</strain>
    </source>
</reference>
<keyword evidence="7" id="KW-0902">Two-component regulatory system</keyword>
<feature type="transmembrane region" description="Helical" evidence="8">
    <location>
        <begin position="32"/>
        <end position="56"/>
    </location>
</feature>
<dbReference type="SUPFAM" id="SSF55874">
    <property type="entry name" value="ATPase domain of HSP90 chaperone/DNA topoisomerase II/histidine kinase"/>
    <property type="match status" value="1"/>
</dbReference>
<keyword evidence="6" id="KW-0067">ATP-binding</keyword>
<dbReference type="InterPro" id="IPR036890">
    <property type="entry name" value="HATPase_C_sf"/>
</dbReference>
<accession>A0A4Y6V9T8</accession>
<gene>
    <name evidence="10" type="ORF">D5366_09765</name>
</gene>
<keyword evidence="8" id="KW-0472">Membrane</keyword>
<dbReference type="GO" id="GO:0004673">
    <property type="term" value="F:protein histidine kinase activity"/>
    <property type="evidence" value="ECO:0007669"/>
    <property type="project" value="UniProtKB-EC"/>
</dbReference>
<evidence type="ECO:0000256" key="6">
    <source>
        <dbReference type="ARBA" id="ARBA00022840"/>
    </source>
</evidence>
<keyword evidence="3" id="KW-0808">Transferase</keyword>